<accession>A0ABX0M6U5</accession>
<evidence type="ECO:0000313" key="2">
    <source>
        <dbReference type="EMBL" id="NHZ42913.1"/>
    </source>
</evidence>
<feature type="region of interest" description="Disordered" evidence="1">
    <location>
        <begin position="38"/>
        <end position="70"/>
    </location>
</feature>
<name>A0ABX0M6U5_9BURK</name>
<dbReference type="EMBL" id="VVIW01000015">
    <property type="protein sequence ID" value="NHZ42913.1"/>
    <property type="molecule type" value="Genomic_DNA"/>
</dbReference>
<proteinExistence type="predicted"/>
<gene>
    <name evidence="2" type="ORF">F1609_22450</name>
</gene>
<evidence type="ECO:0000256" key="1">
    <source>
        <dbReference type="SAM" id="MobiDB-lite"/>
    </source>
</evidence>
<organism evidence="2 3">
    <name type="scientific">Massilia aquatica</name>
    <dbReference type="NCBI Taxonomy" id="2609000"/>
    <lineage>
        <taxon>Bacteria</taxon>
        <taxon>Pseudomonadati</taxon>
        <taxon>Pseudomonadota</taxon>
        <taxon>Betaproteobacteria</taxon>
        <taxon>Burkholderiales</taxon>
        <taxon>Oxalobacteraceae</taxon>
        <taxon>Telluria group</taxon>
        <taxon>Massilia</taxon>
    </lineage>
</organism>
<comment type="caution">
    <text evidence="2">The sequence shown here is derived from an EMBL/GenBank/DDBJ whole genome shotgun (WGS) entry which is preliminary data.</text>
</comment>
<dbReference type="Proteomes" id="UP000819052">
    <property type="component" value="Unassembled WGS sequence"/>
</dbReference>
<sequence>MIVLWPCQSVTLTAPPAATLMRSLPPPPSISALAPAPIEMVSSPSPPDRTLSAPALTDRLSLPLPPSSLL</sequence>
<evidence type="ECO:0008006" key="4">
    <source>
        <dbReference type="Google" id="ProtNLM"/>
    </source>
</evidence>
<reference evidence="2 3" key="1">
    <citation type="submission" date="2019-09" db="EMBL/GenBank/DDBJ databases">
        <title>Taxonomy of Antarctic Massilia spp.: description of Massilia rubra sp. nov., Massilia aquatica sp. nov., Massilia mucilaginosa sp. nov., Massilia frigida sp. nov. isolated from streams, lakes and regoliths.</title>
        <authorList>
            <person name="Holochova P."/>
            <person name="Sedlacek I."/>
            <person name="Kralova S."/>
            <person name="Maslanova I."/>
            <person name="Busse H.-J."/>
            <person name="Stankova E."/>
            <person name="Vrbovska V."/>
            <person name="Kovarovic V."/>
            <person name="Bartak M."/>
            <person name="Svec P."/>
            <person name="Pantucek R."/>
        </authorList>
    </citation>
    <scope>NUCLEOTIDE SEQUENCE [LARGE SCALE GENOMIC DNA]</scope>
    <source>
        <strain evidence="2 3">CCM 8693</strain>
    </source>
</reference>
<keyword evidence="3" id="KW-1185">Reference proteome</keyword>
<evidence type="ECO:0000313" key="3">
    <source>
        <dbReference type="Proteomes" id="UP000819052"/>
    </source>
</evidence>
<protein>
    <recommendedName>
        <fullName evidence="4">Secreted protein</fullName>
    </recommendedName>
</protein>